<accession>A0A1L9SKV6</accession>
<feature type="compositionally biased region" description="Polar residues" evidence="2">
    <location>
        <begin position="326"/>
        <end position="355"/>
    </location>
</feature>
<dbReference type="SMART" id="SM00906">
    <property type="entry name" value="Fungal_trans"/>
    <property type="match status" value="1"/>
</dbReference>
<dbReference type="InterPro" id="IPR007219">
    <property type="entry name" value="XnlR_reg_dom"/>
</dbReference>
<dbReference type="AlphaFoldDB" id="A0A1L9SKV6"/>
<name>A0A1L9SKV6_9EURO</name>
<organism evidence="4 5">
    <name type="scientific">Penicilliopsis zonata CBS 506.65</name>
    <dbReference type="NCBI Taxonomy" id="1073090"/>
    <lineage>
        <taxon>Eukaryota</taxon>
        <taxon>Fungi</taxon>
        <taxon>Dikarya</taxon>
        <taxon>Ascomycota</taxon>
        <taxon>Pezizomycotina</taxon>
        <taxon>Eurotiomycetes</taxon>
        <taxon>Eurotiomycetidae</taxon>
        <taxon>Eurotiales</taxon>
        <taxon>Aspergillaceae</taxon>
        <taxon>Penicilliopsis</taxon>
    </lineage>
</organism>
<dbReference type="InterPro" id="IPR050987">
    <property type="entry name" value="AtrR-like"/>
</dbReference>
<dbReference type="CDD" id="cd12148">
    <property type="entry name" value="fungal_TF_MHR"/>
    <property type="match status" value="1"/>
</dbReference>
<evidence type="ECO:0000313" key="4">
    <source>
        <dbReference type="EMBL" id="OJJ47741.1"/>
    </source>
</evidence>
<evidence type="ECO:0000256" key="1">
    <source>
        <dbReference type="ARBA" id="ARBA00023242"/>
    </source>
</evidence>
<feature type="region of interest" description="Disordered" evidence="2">
    <location>
        <begin position="66"/>
        <end position="96"/>
    </location>
</feature>
<dbReference type="Proteomes" id="UP000184188">
    <property type="component" value="Unassembled WGS sequence"/>
</dbReference>
<dbReference type="GO" id="GO:0008270">
    <property type="term" value="F:zinc ion binding"/>
    <property type="evidence" value="ECO:0007669"/>
    <property type="project" value="InterPro"/>
</dbReference>
<dbReference type="STRING" id="1073090.A0A1L9SKV6"/>
<dbReference type="OrthoDB" id="10261637at2759"/>
<dbReference type="GO" id="GO:0003700">
    <property type="term" value="F:DNA-binding transcription factor activity"/>
    <property type="evidence" value="ECO:0007669"/>
    <property type="project" value="InterPro"/>
</dbReference>
<feature type="domain" description="Xylanolytic transcriptional activator regulatory" evidence="3">
    <location>
        <begin position="242"/>
        <end position="316"/>
    </location>
</feature>
<gene>
    <name evidence="4" type="ORF">ASPZODRAFT_131300</name>
</gene>
<feature type="compositionally biased region" description="Pro residues" evidence="2">
    <location>
        <begin position="632"/>
        <end position="644"/>
    </location>
</feature>
<feature type="compositionally biased region" description="Polar residues" evidence="2">
    <location>
        <begin position="74"/>
        <end position="96"/>
    </location>
</feature>
<dbReference type="PANTHER" id="PTHR46910:SF9">
    <property type="entry name" value="MISCELLANEOUS ZN(II)2CYS6 TRANSCRIPTION FACTOR (EUROFUNG)"/>
    <property type="match status" value="1"/>
</dbReference>
<reference evidence="5" key="1">
    <citation type="journal article" date="2017" name="Genome Biol.">
        <title>Comparative genomics reveals high biological diversity and specific adaptations in the industrially and medically important fungal genus Aspergillus.</title>
        <authorList>
            <person name="de Vries R.P."/>
            <person name="Riley R."/>
            <person name="Wiebenga A."/>
            <person name="Aguilar-Osorio G."/>
            <person name="Amillis S."/>
            <person name="Uchima C.A."/>
            <person name="Anderluh G."/>
            <person name="Asadollahi M."/>
            <person name="Askin M."/>
            <person name="Barry K."/>
            <person name="Battaglia E."/>
            <person name="Bayram O."/>
            <person name="Benocci T."/>
            <person name="Braus-Stromeyer S.A."/>
            <person name="Caldana C."/>
            <person name="Canovas D."/>
            <person name="Cerqueira G.C."/>
            <person name="Chen F."/>
            <person name="Chen W."/>
            <person name="Choi C."/>
            <person name="Clum A."/>
            <person name="Dos Santos R.A."/>
            <person name="Damasio A.R."/>
            <person name="Diallinas G."/>
            <person name="Emri T."/>
            <person name="Fekete E."/>
            <person name="Flipphi M."/>
            <person name="Freyberg S."/>
            <person name="Gallo A."/>
            <person name="Gournas C."/>
            <person name="Habgood R."/>
            <person name="Hainaut M."/>
            <person name="Harispe M.L."/>
            <person name="Henrissat B."/>
            <person name="Hilden K.S."/>
            <person name="Hope R."/>
            <person name="Hossain A."/>
            <person name="Karabika E."/>
            <person name="Karaffa L."/>
            <person name="Karanyi Z."/>
            <person name="Krasevec N."/>
            <person name="Kuo A."/>
            <person name="Kusch H."/>
            <person name="LaButti K."/>
            <person name="Lagendijk E.L."/>
            <person name="Lapidus A."/>
            <person name="Levasseur A."/>
            <person name="Lindquist E."/>
            <person name="Lipzen A."/>
            <person name="Logrieco A.F."/>
            <person name="MacCabe A."/>
            <person name="Maekelae M.R."/>
            <person name="Malavazi I."/>
            <person name="Melin P."/>
            <person name="Meyer V."/>
            <person name="Mielnichuk N."/>
            <person name="Miskei M."/>
            <person name="Molnar A.P."/>
            <person name="Mule G."/>
            <person name="Ngan C.Y."/>
            <person name="Orejas M."/>
            <person name="Orosz E."/>
            <person name="Ouedraogo J.P."/>
            <person name="Overkamp K.M."/>
            <person name="Park H.-S."/>
            <person name="Perrone G."/>
            <person name="Piumi F."/>
            <person name="Punt P.J."/>
            <person name="Ram A.F."/>
            <person name="Ramon A."/>
            <person name="Rauscher S."/>
            <person name="Record E."/>
            <person name="Riano-Pachon D.M."/>
            <person name="Robert V."/>
            <person name="Roehrig J."/>
            <person name="Ruller R."/>
            <person name="Salamov A."/>
            <person name="Salih N.S."/>
            <person name="Samson R.A."/>
            <person name="Sandor E."/>
            <person name="Sanguinetti M."/>
            <person name="Schuetze T."/>
            <person name="Sepcic K."/>
            <person name="Shelest E."/>
            <person name="Sherlock G."/>
            <person name="Sophianopoulou V."/>
            <person name="Squina F.M."/>
            <person name="Sun H."/>
            <person name="Susca A."/>
            <person name="Todd R.B."/>
            <person name="Tsang A."/>
            <person name="Unkles S.E."/>
            <person name="van de Wiele N."/>
            <person name="van Rossen-Uffink D."/>
            <person name="Oliveira J.V."/>
            <person name="Vesth T.C."/>
            <person name="Visser J."/>
            <person name="Yu J.-H."/>
            <person name="Zhou M."/>
            <person name="Andersen M.R."/>
            <person name="Archer D.B."/>
            <person name="Baker S.E."/>
            <person name="Benoit I."/>
            <person name="Brakhage A.A."/>
            <person name="Braus G.H."/>
            <person name="Fischer R."/>
            <person name="Frisvad J.C."/>
            <person name="Goldman G.H."/>
            <person name="Houbraken J."/>
            <person name="Oakley B."/>
            <person name="Pocsi I."/>
            <person name="Scazzocchio C."/>
            <person name="Seiboth B."/>
            <person name="vanKuyk P.A."/>
            <person name="Wortman J."/>
            <person name="Dyer P.S."/>
            <person name="Grigoriev I.V."/>
        </authorList>
    </citation>
    <scope>NUCLEOTIDE SEQUENCE [LARGE SCALE GENOMIC DNA]</scope>
    <source>
        <strain evidence="5">CBS 506.65</strain>
    </source>
</reference>
<evidence type="ECO:0000259" key="3">
    <source>
        <dbReference type="SMART" id="SM00906"/>
    </source>
</evidence>
<keyword evidence="5" id="KW-1185">Reference proteome</keyword>
<evidence type="ECO:0000313" key="5">
    <source>
        <dbReference type="Proteomes" id="UP000184188"/>
    </source>
</evidence>
<dbReference type="EMBL" id="KV878340">
    <property type="protein sequence ID" value="OJJ47741.1"/>
    <property type="molecule type" value="Genomic_DNA"/>
</dbReference>
<dbReference type="PANTHER" id="PTHR46910">
    <property type="entry name" value="TRANSCRIPTION FACTOR PDR1"/>
    <property type="match status" value="1"/>
</dbReference>
<dbReference type="GO" id="GO:0006351">
    <property type="term" value="P:DNA-templated transcription"/>
    <property type="evidence" value="ECO:0007669"/>
    <property type="project" value="InterPro"/>
</dbReference>
<dbReference type="GO" id="GO:0003677">
    <property type="term" value="F:DNA binding"/>
    <property type="evidence" value="ECO:0007669"/>
    <property type="project" value="InterPro"/>
</dbReference>
<protein>
    <recommendedName>
        <fullName evidence="3">Xylanolytic transcriptional activator regulatory domain-containing protein</fullName>
    </recommendedName>
</protein>
<feature type="region of interest" description="Disordered" evidence="2">
    <location>
        <begin position="311"/>
        <end position="384"/>
    </location>
</feature>
<proteinExistence type="predicted"/>
<dbReference type="Pfam" id="PF04082">
    <property type="entry name" value="Fungal_trans"/>
    <property type="match status" value="1"/>
</dbReference>
<dbReference type="GeneID" id="34609189"/>
<feature type="region of interest" description="Disordered" evidence="2">
    <location>
        <begin position="579"/>
        <end position="656"/>
    </location>
</feature>
<evidence type="ECO:0000256" key="2">
    <source>
        <dbReference type="SAM" id="MobiDB-lite"/>
    </source>
</evidence>
<keyword evidence="1" id="KW-0539">Nucleus</keyword>
<dbReference type="VEuPathDB" id="FungiDB:ASPZODRAFT_131300"/>
<dbReference type="RefSeq" id="XP_022582251.1">
    <property type="nucleotide sequence ID" value="XM_022722724.1"/>
</dbReference>
<sequence length="740" mass="80687">MDSSDYLSGASEIGSLTAHSNDESRFVGSSSGVFFINTVRQAFSKNLGPLDDGSSARDFPAAEDTIVGSEDSPQDNGKPQVASSAPSPSITGDNDSAATRWHYDPAIAAIVGSPPPLKTAKELMMMYFKVWHPLFPFLHGPTFLQAMELLYANGEGHGPGPVHTSAASEHRNACWTTIFQCIFNMASLLRSDVRLPEQSKIKSPASIQLLLGTLTSRHDVHSLQALLAAQLYLVATMALRPASTVGGCILRSMLHGGLHRCPFRYKQLSSHDRHLRKRIFWCAYAIDRYLSQALGLPLGIQDSDIDVCQPGIPETHVPGSHKRRTLSIQSPKGLTSIPEASSPETPLSESMSQAESRNEDSHDPASMGETESNEMSEQQRKREATLASYVESGKLTGRALELFHKSIHTRTIRRESVLFLISDVHKWWNGLPPELQGSPAKMNRGIRWCPAENAFNFGPYFTVLYHHLILLINRPTLALSTVSADFSSGLQTCINAARGILSALRVQYESDQAFFWPGFLSAAWMSGLVLAFACQLGQYVPSKGSQEINECLKFLKVMSQQWETAKHCYSALSSLNNKIKQQRPNDMPSRPAGPLEMQKADTQQPGSDADEVAHKKRKLSAFYSPPLRSTTMPPPLTQGPPGPLQTPSLAAPGLQSPGEMVISPHLAGMGGVEGDLGGLPSSSSSSSRTGQQPTTVFLDESMTSLDARPFSEPGGVILDFNQMLHGVNLDPFFDQYPLSF</sequence>